<dbReference type="EMBL" id="WQNE01000030">
    <property type="protein sequence ID" value="MVT77017.1"/>
    <property type="molecule type" value="Genomic_DNA"/>
</dbReference>
<evidence type="ECO:0000256" key="1">
    <source>
        <dbReference type="ARBA" id="ARBA00023015"/>
    </source>
</evidence>
<accession>A0A844TD66</accession>
<dbReference type="AlphaFoldDB" id="A0A844TD66"/>
<dbReference type="SUPFAM" id="SSF51206">
    <property type="entry name" value="cAMP-binding domain-like"/>
    <property type="match status" value="1"/>
</dbReference>
<dbReference type="Proteomes" id="UP000449969">
    <property type="component" value="Unassembled WGS sequence"/>
</dbReference>
<comment type="caution">
    <text evidence="7">The sequence shown here is derived from an EMBL/GenBank/DDBJ whole genome shotgun (WGS) entry which is preliminary data.</text>
</comment>
<feature type="region of interest" description="Disordered" evidence="4">
    <location>
        <begin position="259"/>
        <end position="290"/>
    </location>
</feature>
<dbReference type="GO" id="GO:0003700">
    <property type="term" value="F:DNA-binding transcription factor activity"/>
    <property type="evidence" value="ECO:0007669"/>
    <property type="project" value="TreeGrafter"/>
</dbReference>
<dbReference type="GO" id="GO:0005829">
    <property type="term" value="C:cytosol"/>
    <property type="evidence" value="ECO:0007669"/>
    <property type="project" value="TreeGrafter"/>
</dbReference>
<dbReference type="PROSITE" id="PS50042">
    <property type="entry name" value="CNMP_BINDING_3"/>
    <property type="match status" value="1"/>
</dbReference>
<dbReference type="FunFam" id="1.10.10.10:FF:000474">
    <property type="entry name" value="Putative transcriptional regulator, Crp/Fnr family"/>
    <property type="match status" value="1"/>
</dbReference>
<sequence length="290" mass="31337">MVTEINGYGRSSGARSRESIVTAHHPGIGNRLLAALPPADLGLLTPYFQKVSFETDAVLVRSGDELDPVYFPHSGAIAFMLDMPDGQSVATTLMGREGALASFSVLGPSLSSVTAIARVAGTASMISAAKFRAAYAQSAAIRNVVQVHARAVLLQLQHVAACNALHRVDGRMARWLLQLHDRVPHDLLPVTQEALAQLLGVRRPTVTLTMSKLREAGAVPSDRRGFIEIDRARLERVACDCYALMQRNIDRMYCQELSAPQPAHPPTRQSPIVASDGVRGESRAVSRAEK</sequence>
<organism evidence="7 8">
    <name type="scientific">Bradyrhizobium cajani</name>
    <dbReference type="NCBI Taxonomy" id="1928661"/>
    <lineage>
        <taxon>Bacteria</taxon>
        <taxon>Pseudomonadati</taxon>
        <taxon>Pseudomonadota</taxon>
        <taxon>Alphaproteobacteria</taxon>
        <taxon>Hyphomicrobiales</taxon>
        <taxon>Nitrobacteraceae</taxon>
        <taxon>Bradyrhizobium</taxon>
    </lineage>
</organism>
<dbReference type="InterPro" id="IPR012318">
    <property type="entry name" value="HTH_CRP"/>
</dbReference>
<evidence type="ECO:0000256" key="2">
    <source>
        <dbReference type="ARBA" id="ARBA00023125"/>
    </source>
</evidence>
<feature type="domain" description="Cyclic nucleotide-binding" evidence="5">
    <location>
        <begin position="32"/>
        <end position="132"/>
    </location>
</feature>
<dbReference type="PANTHER" id="PTHR24567:SF74">
    <property type="entry name" value="HTH-TYPE TRANSCRIPTIONAL REGULATOR ARCR"/>
    <property type="match status" value="1"/>
</dbReference>
<proteinExistence type="predicted"/>
<dbReference type="FunFam" id="2.60.120.10:FF:000216">
    <property type="entry name" value="Crp/Fnr family transcriptional regulator"/>
    <property type="match status" value="1"/>
</dbReference>
<feature type="compositionally biased region" description="Basic and acidic residues" evidence="4">
    <location>
        <begin position="278"/>
        <end position="290"/>
    </location>
</feature>
<evidence type="ECO:0000256" key="4">
    <source>
        <dbReference type="SAM" id="MobiDB-lite"/>
    </source>
</evidence>
<dbReference type="SMART" id="SM00419">
    <property type="entry name" value="HTH_CRP"/>
    <property type="match status" value="1"/>
</dbReference>
<evidence type="ECO:0000259" key="6">
    <source>
        <dbReference type="PROSITE" id="PS51063"/>
    </source>
</evidence>
<keyword evidence="8" id="KW-1185">Reference proteome</keyword>
<dbReference type="PANTHER" id="PTHR24567">
    <property type="entry name" value="CRP FAMILY TRANSCRIPTIONAL REGULATORY PROTEIN"/>
    <property type="match status" value="1"/>
</dbReference>
<dbReference type="SUPFAM" id="SSF46785">
    <property type="entry name" value="Winged helix' DNA-binding domain"/>
    <property type="match status" value="1"/>
</dbReference>
<evidence type="ECO:0000259" key="5">
    <source>
        <dbReference type="PROSITE" id="PS50042"/>
    </source>
</evidence>
<dbReference type="CDD" id="cd00038">
    <property type="entry name" value="CAP_ED"/>
    <property type="match status" value="1"/>
</dbReference>
<dbReference type="InterPro" id="IPR000595">
    <property type="entry name" value="cNMP-bd_dom"/>
</dbReference>
<dbReference type="Pfam" id="PF00027">
    <property type="entry name" value="cNMP_binding"/>
    <property type="match status" value="1"/>
</dbReference>
<gene>
    <name evidence="7" type="ORF">GPL20_28890</name>
</gene>
<keyword evidence="2" id="KW-0238">DNA-binding</keyword>
<feature type="domain" description="HTH crp-type" evidence="6">
    <location>
        <begin position="166"/>
        <end position="233"/>
    </location>
</feature>
<dbReference type="Gene3D" id="2.60.120.10">
    <property type="entry name" value="Jelly Rolls"/>
    <property type="match status" value="1"/>
</dbReference>
<evidence type="ECO:0000313" key="7">
    <source>
        <dbReference type="EMBL" id="MVT77017.1"/>
    </source>
</evidence>
<reference evidence="7 8" key="1">
    <citation type="submission" date="2019-12" db="EMBL/GenBank/DDBJ databases">
        <title>Draft genome sequences Bradyrhizobium cajani AMBPC1010, Bradyrhizobium pachyrhizi AMBPC1040 and Bradyrhizobium yuanmingense ALSPC3051, three plant growth promoting strains isolated from nodules of Cajanus cajan L. in Dominican Republic.</title>
        <authorList>
            <person name="Flores-Felix J.D."/>
            <person name="Araujo J."/>
            <person name="Diaz-Alcantara C."/>
            <person name="Gonzalez-Andres F."/>
            <person name="Velazquez E."/>
        </authorList>
    </citation>
    <scope>NUCLEOTIDE SEQUENCE [LARGE SCALE GENOMIC DNA]</scope>
    <source>
        <strain evidence="7 8">1010</strain>
    </source>
</reference>
<dbReference type="InterPro" id="IPR050397">
    <property type="entry name" value="Env_Response_Regulators"/>
</dbReference>
<name>A0A844TD66_9BRAD</name>
<evidence type="ECO:0000256" key="3">
    <source>
        <dbReference type="ARBA" id="ARBA00023163"/>
    </source>
</evidence>
<dbReference type="InterPro" id="IPR036388">
    <property type="entry name" value="WH-like_DNA-bd_sf"/>
</dbReference>
<dbReference type="OrthoDB" id="7506088at2"/>
<protein>
    <submittedName>
        <fullName evidence="7">Helix-turn-helix domain-containing protein</fullName>
    </submittedName>
</protein>
<dbReference type="PROSITE" id="PS51063">
    <property type="entry name" value="HTH_CRP_2"/>
    <property type="match status" value="1"/>
</dbReference>
<dbReference type="InterPro" id="IPR036390">
    <property type="entry name" value="WH_DNA-bd_sf"/>
</dbReference>
<dbReference type="Pfam" id="PF13545">
    <property type="entry name" value="HTH_Crp_2"/>
    <property type="match status" value="1"/>
</dbReference>
<dbReference type="Gene3D" id="1.10.10.10">
    <property type="entry name" value="Winged helix-like DNA-binding domain superfamily/Winged helix DNA-binding domain"/>
    <property type="match status" value="1"/>
</dbReference>
<dbReference type="InterPro" id="IPR018490">
    <property type="entry name" value="cNMP-bd_dom_sf"/>
</dbReference>
<keyword evidence="1" id="KW-0805">Transcription regulation</keyword>
<dbReference type="InterPro" id="IPR014710">
    <property type="entry name" value="RmlC-like_jellyroll"/>
</dbReference>
<dbReference type="GO" id="GO:0003677">
    <property type="term" value="F:DNA binding"/>
    <property type="evidence" value="ECO:0007669"/>
    <property type="project" value="UniProtKB-KW"/>
</dbReference>
<keyword evidence="3" id="KW-0804">Transcription</keyword>
<evidence type="ECO:0000313" key="8">
    <source>
        <dbReference type="Proteomes" id="UP000449969"/>
    </source>
</evidence>